<dbReference type="GO" id="GO:0016887">
    <property type="term" value="F:ATP hydrolysis activity"/>
    <property type="evidence" value="ECO:0007669"/>
    <property type="project" value="InterPro"/>
</dbReference>
<evidence type="ECO:0000256" key="8">
    <source>
        <dbReference type="ARBA" id="ARBA00023125"/>
    </source>
</evidence>
<feature type="domain" description="Helicase C-terminal" evidence="14">
    <location>
        <begin position="1704"/>
        <end position="1855"/>
    </location>
</feature>
<reference evidence="16" key="1">
    <citation type="journal article" date="2017" name="Genome Announc.">
        <title>Genome sequences of Cyberlindnera fabianii 65, Pichia kudriavzevii 129, and Saccharomyces cerevisiae 131 isolated from fermented masau fruits in Zimbabwe.</title>
        <authorList>
            <person name="van Rijswijck I.M.H."/>
            <person name="Derks M.F.L."/>
            <person name="Abee T."/>
            <person name="de Ridder D."/>
            <person name="Smid E.J."/>
        </authorList>
    </citation>
    <scope>NUCLEOTIDE SEQUENCE [LARGE SCALE GENOMIC DNA]</scope>
    <source>
        <strain evidence="16">129</strain>
    </source>
</reference>
<dbReference type="Gene3D" id="1.25.10.10">
    <property type="entry name" value="Leucine-rich Repeat Variant"/>
    <property type="match status" value="2"/>
</dbReference>
<dbReference type="Pfam" id="PF00176">
    <property type="entry name" value="SNF2-rel_dom"/>
    <property type="match status" value="1"/>
</dbReference>
<comment type="caution">
    <text evidence="15">The sequence shown here is derived from an EMBL/GenBank/DDBJ whole genome shotgun (WGS) entry which is preliminary data.</text>
</comment>
<proteinExistence type="inferred from homology"/>
<dbReference type="PANTHER" id="PTHR36498:SF1">
    <property type="entry name" value="TATA-BINDING PROTEIN-ASSOCIATED FACTOR 172"/>
    <property type="match status" value="1"/>
</dbReference>
<feature type="region of interest" description="Disordered" evidence="12">
    <location>
        <begin position="1876"/>
        <end position="1907"/>
    </location>
</feature>
<dbReference type="Gene3D" id="3.40.50.300">
    <property type="entry name" value="P-loop containing nucleotide triphosphate hydrolases"/>
    <property type="match status" value="1"/>
</dbReference>
<dbReference type="CDD" id="cd17999">
    <property type="entry name" value="DEXHc_Mot1"/>
    <property type="match status" value="1"/>
</dbReference>
<keyword evidence="5" id="KW-0378">Hydrolase</keyword>
<dbReference type="GO" id="GO:0004386">
    <property type="term" value="F:helicase activity"/>
    <property type="evidence" value="ECO:0007669"/>
    <property type="project" value="UniProtKB-KW"/>
</dbReference>
<evidence type="ECO:0000256" key="3">
    <source>
        <dbReference type="ARBA" id="ARBA00022737"/>
    </source>
</evidence>
<dbReference type="InterPro" id="IPR000330">
    <property type="entry name" value="SNF2_N"/>
</dbReference>
<comment type="similarity">
    <text evidence="2">Belongs to the SNF2/RAD54 helicase family.</text>
</comment>
<feature type="compositionally biased region" description="Basic and acidic residues" evidence="12">
    <location>
        <begin position="1876"/>
        <end position="1893"/>
    </location>
</feature>
<feature type="region of interest" description="Disordered" evidence="12">
    <location>
        <begin position="194"/>
        <end position="224"/>
    </location>
</feature>
<evidence type="ECO:0000256" key="6">
    <source>
        <dbReference type="ARBA" id="ARBA00022806"/>
    </source>
</evidence>
<dbReference type="InterPro" id="IPR049730">
    <property type="entry name" value="SNF2/RAD54-like_C"/>
</dbReference>
<keyword evidence="4" id="KW-0547">Nucleotide-binding</keyword>
<dbReference type="InterPro" id="IPR001650">
    <property type="entry name" value="Helicase_C-like"/>
</dbReference>
<evidence type="ECO:0000313" key="15">
    <source>
        <dbReference type="EMBL" id="ONH77858.1"/>
    </source>
</evidence>
<dbReference type="GO" id="GO:0005634">
    <property type="term" value="C:nucleus"/>
    <property type="evidence" value="ECO:0007669"/>
    <property type="project" value="UniProtKB-SubCell"/>
</dbReference>
<dbReference type="InterPro" id="IPR044078">
    <property type="entry name" value="Mot1_ATP-bd"/>
</dbReference>
<dbReference type="FunFam" id="3.40.50.10810:FF:000009">
    <property type="entry name" value="B-TFIID TATA-box-binding protein-associated factor 1"/>
    <property type="match status" value="1"/>
</dbReference>
<dbReference type="Gene3D" id="3.40.50.10810">
    <property type="entry name" value="Tandem AAA-ATPase domain"/>
    <property type="match status" value="1"/>
</dbReference>
<evidence type="ECO:0000256" key="1">
    <source>
        <dbReference type="ARBA" id="ARBA00004123"/>
    </source>
</evidence>
<dbReference type="FunFam" id="3.40.50.300:FF:000428">
    <property type="entry name" value="TATA-binding protein-associated factor 172"/>
    <property type="match status" value="1"/>
</dbReference>
<dbReference type="Pfam" id="PF00271">
    <property type="entry name" value="Helicase_C"/>
    <property type="match status" value="1"/>
</dbReference>
<organism evidence="15 16">
    <name type="scientific">Pichia kudriavzevii</name>
    <name type="common">Yeast</name>
    <name type="synonym">Issatchenkia orientalis</name>
    <dbReference type="NCBI Taxonomy" id="4909"/>
    <lineage>
        <taxon>Eukaryota</taxon>
        <taxon>Fungi</taxon>
        <taxon>Dikarya</taxon>
        <taxon>Ascomycota</taxon>
        <taxon>Saccharomycotina</taxon>
        <taxon>Pichiomycetes</taxon>
        <taxon>Pichiales</taxon>
        <taxon>Pichiaceae</taxon>
        <taxon>Pichia</taxon>
    </lineage>
</organism>
<evidence type="ECO:0000256" key="5">
    <source>
        <dbReference type="ARBA" id="ARBA00022801"/>
    </source>
</evidence>
<sequence>MSRLERLVTILETGSTPYVRNTAADQLADLAKQHPHDTLNLLSRVYPFLFHKKWETRISASRAFGGIISHIPQWDPNADEETAASTTDQCKMENEEDIKVKLEEDCDDEDQEFKLKLEKLLNTDEYEAMLVSFQDWNLNEILTSGCVLLSATDNSFNVFKSDSAGELMNKKLKTSTFTKKIGYDELMTQIKVKTEIEREPSVPSDSSSPVKEENVDTPSQSAKVSARMRALAKRKAKLGNSKPMNVDITQSTISNQLSRSEKLSLDSNPKNELDITSQQNGTKLVIENKPLQETVSSFAKFADHVWILQGVYELLIKSLFSPDWEIRHGSTLGLREIMRFKNQALSAGRVSNKSRSENDERNKKTLEDLIVRILAILSMDRFGDYVSDTVVAPVRENAAQVLAAVIRWVDDKTLQIMFTCLCDLIKQNSLPRVIWEAKHGGLLGLKYFVSIKPEFLISNSNLFCETANIVINCLRGSPNDIDRDDDVQTVAASVIIPITKQFVSLQSDLVKELLSVLWGCLIDLKDDLAAATGSVMDLLGSLCCEKLVIDVLHEMSTSSEDWNFAKLVPRLYPFLRHSLTNVRKSVLKTLLSFLDIPDEKMSLWIDGQIVRLIFQNILMERNHELLELSFVLYEKLIDYMTKKSTPIDSILQEHIIPLIDLMNTPIGLPRFNYSMNPTNILRPSGQFMTPSDIQLTGINFKQSNTVHSTHEHHDKRRKRKADLETPKSPPVENKSTGIPTSEYDLQVNIDAPMINVDVTLVPIETIYRTRLLAAAALGRTMSRYCNEEKLLAILKILKENMLSSYITPRMISSWVLNEYFSSIIKLGRVEGVDYSKISQYVNPLLIELLTSSSSSFPFFKELVPLLKSTRFQCNYLLLLFREQAHLSPSKLKSIAILVQGESEAGPGAFSLKDAQDIVENWFDSSYRTLSASTRISVGKLLENERDRIRRSITEVNDEYQSRLNSTLSSIAGAYIHSINFEGEGKLPNKLNPVIRSLMDGVKLTNSNEIQNYTASNVAYLVGQLIKESRISIAEKIVKNLCGFLCVDPAEVPEYSPNKNYDGILSLIREGREANMEDEIIPVPTADDNEKQRIDFQIRSAIIKRRGGKVTLESLVSLFGPELFSKLPKLKSLMLDQFVLLNKNVDELTDKEGQSVIDSYELINTLFPHLNSGIRGEILAKLSELMHGLLSSKSVFRYSAAKCLATIISTMPTQGFQYLVEDILPLLSNPLHVEQRQGVIECIYHVVQYMGSKILPYVVFLIVPVLGRMSDSNKDIRLLATSTFAQIIKLVPLESGIVDPVDMPQRLLDSRQKEREFLAQMMDPSKIEPFELPVSIKATLRKYQQEGVNWLYFLNKYHLHGILCDDMGLGKTLQTICMISSDHYLRAEKFAKDGSIENRKLPSLVVCPPSLTGHWEQEVNQYAPFMKVLVYAGPPTVRNTLKDEINSKVPDGIDIIVTSYDVVRNDISFISQFDYNYCVLDEGHIIKNAKSVLSKSVKQLRSEHRLILSGTPIQNNVVELWSLFDFLMPGFLGTYKQFDTRFAKPIALSRKNKGKKEQERGSLLLESLHKQVLPFMLRRLKEDVLGDLPPKIIQDYYCELSNLQKQLYRDFIHKQKKNIVKDIEEVEVGEGSDDDNSNGKQHVFQVLQYMRKLCNHPSLVLTEKHPQFKEVTAYLKKYNMELDDIEHAPKLLALKNLLKECGIGLIGNESTVISQHRALVFCQMKDMLDIVENDLLKKHMPNVTYLRMDGSVDPRYRQNIVKQFNEDPSIDLLLLTTKVGGLGLNLTGADTVIFVEHDWNPMNDLQAMDRAHRLGQKRVVNVYRLITRDTLEEKIMGLQKFKMNLANTIVNQQNAGLASMDTHQLLDLFDADKVDEGEGRDGEVEKRSDGEHVKSKANGAKGIEDVTDDGGLGGKAGSVVKELGELWDAREYEEEYNLNTFIETLK</sequence>
<evidence type="ECO:0000313" key="16">
    <source>
        <dbReference type="Proteomes" id="UP000189274"/>
    </source>
</evidence>
<gene>
    <name evidence="15" type="ORF">BOH78_0031</name>
</gene>
<keyword evidence="9" id="KW-0539">Nucleus</keyword>
<keyword evidence="7" id="KW-0067">ATP-binding</keyword>
<evidence type="ECO:0000256" key="10">
    <source>
        <dbReference type="ARBA" id="ARBA00073046"/>
    </source>
</evidence>
<dbReference type="PANTHER" id="PTHR36498">
    <property type="entry name" value="TATA-BINDING PROTEIN-ASSOCIATED FACTOR 172"/>
    <property type="match status" value="1"/>
</dbReference>
<keyword evidence="3" id="KW-0677">Repeat</keyword>
<dbReference type="SUPFAM" id="SSF48371">
    <property type="entry name" value="ARM repeat"/>
    <property type="match status" value="1"/>
</dbReference>
<dbReference type="InterPro" id="IPR022707">
    <property type="entry name" value="Mot1_central_dom"/>
</dbReference>
<dbReference type="Proteomes" id="UP000189274">
    <property type="component" value="Unassembled WGS sequence"/>
</dbReference>
<dbReference type="InterPro" id="IPR011989">
    <property type="entry name" value="ARM-like"/>
</dbReference>
<dbReference type="SUPFAM" id="SSF52540">
    <property type="entry name" value="P-loop containing nucleoside triphosphate hydrolases"/>
    <property type="match status" value="2"/>
</dbReference>
<dbReference type="PROSITE" id="PS51192">
    <property type="entry name" value="HELICASE_ATP_BIND_1"/>
    <property type="match status" value="1"/>
</dbReference>
<name>A0A1V2LV49_PICKU</name>
<dbReference type="GO" id="GO:0017025">
    <property type="term" value="F:TBP-class protein binding"/>
    <property type="evidence" value="ECO:0007669"/>
    <property type="project" value="InterPro"/>
</dbReference>
<dbReference type="VEuPathDB" id="FungiDB:C5L36_0E03440"/>
<feature type="domain" description="Helicase ATP-binding" evidence="13">
    <location>
        <begin position="1351"/>
        <end position="1529"/>
    </location>
</feature>
<dbReference type="PROSITE" id="PS51194">
    <property type="entry name" value="HELICASE_CTER"/>
    <property type="match status" value="1"/>
</dbReference>
<dbReference type="GO" id="GO:0005524">
    <property type="term" value="F:ATP binding"/>
    <property type="evidence" value="ECO:0007669"/>
    <property type="project" value="UniProtKB-KW"/>
</dbReference>
<protein>
    <recommendedName>
        <fullName evidence="10">TATA-binding protein-associated factor mot1</fullName>
    </recommendedName>
    <alternativeName>
        <fullName evidence="11">Modifier of transcription 1</fullName>
    </alternativeName>
</protein>
<accession>A0A1V2LV49</accession>
<keyword evidence="8" id="KW-0238">DNA-binding</keyword>
<evidence type="ECO:0000259" key="13">
    <source>
        <dbReference type="PROSITE" id="PS51192"/>
    </source>
</evidence>
<dbReference type="Pfam" id="PF12054">
    <property type="entry name" value="DUF3535"/>
    <property type="match status" value="1"/>
</dbReference>
<dbReference type="SMART" id="SM00490">
    <property type="entry name" value="HELICc"/>
    <property type="match status" value="1"/>
</dbReference>
<evidence type="ECO:0000259" key="14">
    <source>
        <dbReference type="PROSITE" id="PS51194"/>
    </source>
</evidence>
<comment type="subcellular location">
    <subcellularLocation>
        <location evidence="1">Nucleus</location>
    </subcellularLocation>
</comment>
<dbReference type="SMART" id="SM00487">
    <property type="entry name" value="DEXDc"/>
    <property type="match status" value="1"/>
</dbReference>
<dbReference type="InterPro" id="IPR014001">
    <property type="entry name" value="Helicase_ATP-bd"/>
</dbReference>
<dbReference type="InterPro" id="IPR038718">
    <property type="entry name" value="SNF2-like_sf"/>
</dbReference>
<dbReference type="InterPro" id="IPR027417">
    <property type="entry name" value="P-loop_NTPase"/>
</dbReference>
<dbReference type="InterPro" id="IPR016024">
    <property type="entry name" value="ARM-type_fold"/>
</dbReference>
<keyword evidence="6" id="KW-0347">Helicase</keyword>
<feature type="region of interest" description="Disordered" evidence="12">
    <location>
        <begin position="704"/>
        <end position="738"/>
    </location>
</feature>
<evidence type="ECO:0000256" key="2">
    <source>
        <dbReference type="ARBA" id="ARBA00007025"/>
    </source>
</evidence>
<evidence type="ECO:0000256" key="11">
    <source>
        <dbReference type="ARBA" id="ARBA00081329"/>
    </source>
</evidence>
<evidence type="ECO:0000256" key="7">
    <source>
        <dbReference type="ARBA" id="ARBA00022840"/>
    </source>
</evidence>
<dbReference type="GO" id="GO:0003677">
    <property type="term" value="F:DNA binding"/>
    <property type="evidence" value="ECO:0007669"/>
    <property type="project" value="UniProtKB-KW"/>
</dbReference>
<dbReference type="CDD" id="cd18793">
    <property type="entry name" value="SF2_C_SNF"/>
    <property type="match status" value="1"/>
</dbReference>
<dbReference type="EMBL" id="MQVM01000001">
    <property type="protein sequence ID" value="ONH77858.1"/>
    <property type="molecule type" value="Genomic_DNA"/>
</dbReference>
<evidence type="ECO:0000256" key="12">
    <source>
        <dbReference type="SAM" id="MobiDB-lite"/>
    </source>
</evidence>
<evidence type="ECO:0000256" key="4">
    <source>
        <dbReference type="ARBA" id="ARBA00022741"/>
    </source>
</evidence>
<dbReference type="InterPro" id="IPR044972">
    <property type="entry name" value="Mot1"/>
</dbReference>
<evidence type="ECO:0000256" key="9">
    <source>
        <dbReference type="ARBA" id="ARBA00023242"/>
    </source>
</evidence>